<gene>
    <name evidence="1" type="ORF">JIR001_08310</name>
</gene>
<dbReference type="Gene3D" id="3.40.50.720">
    <property type="entry name" value="NAD(P)-binding Rossmann-like Domain"/>
    <property type="match status" value="1"/>
</dbReference>
<evidence type="ECO:0000313" key="2">
    <source>
        <dbReference type="Proteomes" id="UP000677436"/>
    </source>
</evidence>
<dbReference type="InterPro" id="IPR036291">
    <property type="entry name" value="NAD(P)-bd_dom_sf"/>
</dbReference>
<protein>
    <submittedName>
        <fullName evidence="1">Uncharacterized protein</fullName>
    </submittedName>
</protein>
<dbReference type="Proteomes" id="UP000677436">
    <property type="component" value="Chromosome"/>
</dbReference>
<reference evidence="1" key="2">
    <citation type="journal article" date="2021" name="Microbiol. Resour. Announc.">
        <title>Complete Genome Sequence of Polycladomyces abyssicola JIR-001T, Isolated from Hemipelagic Sediment in Deep Seawater.</title>
        <authorList>
            <person name="Tsubouchi T."/>
            <person name="Kaneko Y."/>
        </authorList>
    </citation>
    <scope>NUCLEOTIDE SEQUENCE</scope>
    <source>
        <strain evidence="1">JIR-001</strain>
    </source>
</reference>
<organism evidence="1 2">
    <name type="scientific">Polycladomyces abyssicola</name>
    <dbReference type="NCBI Taxonomy" id="1125966"/>
    <lineage>
        <taxon>Bacteria</taxon>
        <taxon>Bacillati</taxon>
        <taxon>Bacillota</taxon>
        <taxon>Bacilli</taxon>
        <taxon>Bacillales</taxon>
        <taxon>Thermoactinomycetaceae</taxon>
        <taxon>Polycladomyces</taxon>
    </lineage>
</organism>
<proteinExistence type="predicted"/>
<dbReference type="KEGG" id="pabs:JIR001_08310"/>
<name>A0A8D5ZN72_9BACL</name>
<reference evidence="1" key="1">
    <citation type="journal article" date="2013" name="Int. J. Syst. Evol. Microbiol.">
        <title>Polycladomyces abyssicola gen. nov., sp. nov., a thermophilic filamentous bacterium isolated from hemipelagic sediment.</title>
        <authorList>
            <person name="Tsubouchi T."/>
            <person name="Shimane Y."/>
            <person name="Mori K."/>
            <person name="Usui K."/>
            <person name="Hiraki T."/>
            <person name="Tame A."/>
            <person name="Uematsu K."/>
            <person name="Maruyama T."/>
            <person name="Hatada Y."/>
        </authorList>
    </citation>
    <scope>NUCLEOTIDE SEQUENCE</scope>
    <source>
        <strain evidence="1">JIR-001</strain>
    </source>
</reference>
<dbReference type="EMBL" id="AP024601">
    <property type="protein sequence ID" value="BCU81048.1"/>
    <property type="molecule type" value="Genomic_DNA"/>
</dbReference>
<sequence>MEREYVFMPDAAKALVRLAREDHAAGQAWNVPGEGGITGHQVIKYASKILGYEPKVVSVKKWMLRLLGIGDKTMREMVELYYLYDRPFLLDGQKYQTHRRYSANTFSSGSSTNVGLDEKSLN</sequence>
<accession>A0A8D5ZN72</accession>
<keyword evidence="2" id="KW-1185">Reference proteome</keyword>
<evidence type="ECO:0000313" key="1">
    <source>
        <dbReference type="EMBL" id="BCU81048.1"/>
    </source>
</evidence>
<dbReference type="SUPFAM" id="SSF51735">
    <property type="entry name" value="NAD(P)-binding Rossmann-fold domains"/>
    <property type="match status" value="1"/>
</dbReference>
<dbReference type="AlphaFoldDB" id="A0A8D5ZN72"/>